<protein>
    <submittedName>
        <fullName evidence="1">Uncharacterized protein</fullName>
    </submittedName>
</protein>
<accession>A0A2P5W9X3</accession>
<proteinExistence type="predicted"/>
<dbReference type="EMBL" id="KZ668436">
    <property type="protein sequence ID" value="PPR87896.1"/>
    <property type="molecule type" value="Genomic_DNA"/>
</dbReference>
<dbReference type="AlphaFoldDB" id="A0A2P5W9X3"/>
<reference evidence="1 2" key="1">
    <citation type="submission" date="2015-01" db="EMBL/GenBank/DDBJ databases">
        <title>Genome of allotetraploid Gossypium barbadense reveals genomic plasticity and fiber elongation in cotton evolution.</title>
        <authorList>
            <person name="Chen X."/>
            <person name="Liu X."/>
            <person name="Zhao B."/>
            <person name="Zheng H."/>
            <person name="Hu Y."/>
            <person name="Lu G."/>
            <person name="Yang C."/>
            <person name="Chen J."/>
            <person name="Shan C."/>
            <person name="Zhang L."/>
            <person name="Zhou Y."/>
            <person name="Wang L."/>
            <person name="Guo W."/>
            <person name="Bai Y."/>
            <person name="Ruan J."/>
            <person name="Shangguan X."/>
            <person name="Mao Y."/>
            <person name="Jiang J."/>
            <person name="Zhu Y."/>
            <person name="Lei J."/>
            <person name="Kang H."/>
            <person name="Chen S."/>
            <person name="He X."/>
            <person name="Wang R."/>
            <person name="Wang Y."/>
            <person name="Chen J."/>
            <person name="Wang L."/>
            <person name="Yu S."/>
            <person name="Wang B."/>
            <person name="Wei J."/>
            <person name="Song S."/>
            <person name="Lu X."/>
            <person name="Gao Z."/>
            <person name="Gu W."/>
            <person name="Deng X."/>
            <person name="Ma D."/>
            <person name="Wang S."/>
            <person name="Liang W."/>
            <person name="Fang L."/>
            <person name="Cai C."/>
            <person name="Zhu X."/>
            <person name="Zhou B."/>
            <person name="Zhang Y."/>
            <person name="Chen Z."/>
            <person name="Xu S."/>
            <person name="Zhu R."/>
            <person name="Wang S."/>
            <person name="Zhang T."/>
            <person name="Zhao G."/>
        </authorList>
    </citation>
    <scope>NUCLEOTIDE SEQUENCE [LARGE SCALE GENOMIC DNA]</scope>
    <source>
        <strain evidence="2">cv. Xinhai21</strain>
        <tissue evidence="1">Leaf</tissue>
    </source>
</reference>
<dbReference type="Proteomes" id="UP000239757">
    <property type="component" value="Unassembled WGS sequence"/>
</dbReference>
<evidence type="ECO:0000313" key="2">
    <source>
        <dbReference type="Proteomes" id="UP000239757"/>
    </source>
</evidence>
<evidence type="ECO:0000313" key="1">
    <source>
        <dbReference type="EMBL" id="PPR87896.1"/>
    </source>
</evidence>
<dbReference type="OrthoDB" id="10607034at2759"/>
<gene>
    <name evidence="1" type="ORF">GOBAR_AA32796</name>
</gene>
<sequence length="173" mass="20167">MFPLQGYECQVVEMRPYRGNKFATFMEWCSFSSVLSPYKRIWKRMRMRKTLLFSGGLSRTLNKRLIQVLRTLMNQHFGYFTLLDWETQNFVASHNKSIATTTIQGYVRHMKVDISPQAISDYYGLSYYVSDEFSSLDLERFTNVDMDGILALSIASRGEWKPEGERELALRGG</sequence>
<name>A0A2P5W9X3_GOSBA</name>
<organism evidence="1 2">
    <name type="scientific">Gossypium barbadense</name>
    <name type="common">Sea Island cotton</name>
    <name type="synonym">Hibiscus barbadensis</name>
    <dbReference type="NCBI Taxonomy" id="3634"/>
    <lineage>
        <taxon>Eukaryota</taxon>
        <taxon>Viridiplantae</taxon>
        <taxon>Streptophyta</taxon>
        <taxon>Embryophyta</taxon>
        <taxon>Tracheophyta</taxon>
        <taxon>Spermatophyta</taxon>
        <taxon>Magnoliopsida</taxon>
        <taxon>eudicotyledons</taxon>
        <taxon>Gunneridae</taxon>
        <taxon>Pentapetalae</taxon>
        <taxon>rosids</taxon>
        <taxon>malvids</taxon>
        <taxon>Malvales</taxon>
        <taxon>Malvaceae</taxon>
        <taxon>Malvoideae</taxon>
        <taxon>Gossypium</taxon>
    </lineage>
</organism>